<evidence type="ECO:0008006" key="3">
    <source>
        <dbReference type="Google" id="ProtNLM"/>
    </source>
</evidence>
<comment type="caution">
    <text evidence="1">The sequence shown here is derived from an EMBL/GenBank/DDBJ whole genome shotgun (WGS) entry which is preliminary data.</text>
</comment>
<evidence type="ECO:0000313" key="2">
    <source>
        <dbReference type="Proteomes" id="UP000324222"/>
    </source>
</evidence>
<keyword evidence="2" id="KW-1185">Reference proteome</keyword>
<accession>A0A5B7GBR7</accession>
<name>A0A5B7GBR7_PORTR</name>
<proteinExistence type="predicted"/>
<reference evidence="1 2" key="1">
    <citation type="submission" date="2019-05" db="EMBL/GenBank/DDBJ databases">
        <title>Another draft genome of Portunus trituberculatus and its Hox gene families provides insights of decapod evolution.</title>
        <authorList>
            <person name="Jeong J.-H."/>
            <person name="Song I."/>
            <person name="Kim S."/>
            <person name="Choi T."/>
            <person name="Kim D."/>
            <person name="Ryu S."/>
            <person name="Kim W."/>
        </authorList>
    </citation>
    <scope>NUCLEOTIDE SEQUENCE [LARGE SCALE GENOMIC DNA]</scope>
    <source>
        <tissue evidence="1">Muscle</tissue>
    </source>
</reference>
<evidence type="ECO:0000313" key="1">
    <source>
        <dbReference type="EMBL" id="MPC54568.1"/>
    </source>
</evidence>
<dbReference type="EMBL" id="VSRR010012457">
    <property type="protein sequence ID" value="MPC54568.1"/>
    <property type="molecule type" value="Genomic_DNA"/>
</dbReference>
<dbReference type="AlphaFoldDB" id="A0A5B7GBR7"/>
<gene>
    <name evidence="1" type="ORF">E2C01_048489</name>
</gene>
<dbReference type="Proteomes" id="UP000324222">
    <property type="component" value="Unassembled WGS sequence"/>
</dbReference>
<protein>
    <recommendedName>
        <fullName evidence="3">Reverse transcriptase domain-containing protein</fullName>
    </recommendedName>
</protein>
<organism evidence="1 2">
    <name type="scientific">Portunus trituberculatus</name>
    <name type="common">Swimming crab</name>
    <name type="synonym">Neptunus trituberculatus</name>
    <dbReference type="NCBI Taxonomy" id="210409"/>
    <lineage>
        <taxon>Eukaryota</taxon>
        <taxon>Metazoa</taxon>
        <taxon>Ecdysozoa</taxon>
        <taxon>Arthropoda</taxon>
        <taxon>Crustacea</taxon>
        <taxon>Multicrustacea</taxon>
        <taxon>Malacostraca</taxon>
        <taxon>Eumalacostraca</taxon>
        <taxon>Eucarida</taxon>
        <taxon>Decapoda</taxon>
        <taxon>Pleocyemata</taxon>
        <taxon>Brachyura</taxon>
        <taxon>Eubrachyura</taxon>
        <taxon>Portunoidea</taxon>
        <taxon>Portunidae</taxon>
        <taxon>Portuninae</taxon>
        <taxon>Portunus</taxon>
    </lineage>
</organism>
<sequence>MTQRRYFSSYLTGRSLHIVVNGHSSASFPVETFVTQGSVLRPILWEIYCNDLQSISPGRARAAWEAGDVRQHHPTSRQHRHSWRGGGLKAVLQLLPRECGSKNYAKGRLLHLLNAQGLLTLYKVRVRPIMEYALVTWISSAHCHLNMLDKVQRRAERLIRGARQVHPTPSNRGSSNNS</sequence>
<dbReference type="OrthoDB" id="6364030at2759"/>